<dbReference type="CDD" id="cd17546">
    <property type="entry name" value="REC_hyHK_CKI1_RcsC-like"/>
    <property type="match status" value="1"/>
</dbReference>
<dbReference type="SMART" id="SM00388">
    <property type="entry name" value="HisKA"/>
    <property type="match status" value="1"/>
</dbReference>
<dbReference type="SUPFAM" id="SSF55785">
    <property type="entry name" value="PYP-like sensor domain (PAS domain)"/>
    <property type="match status" value="1"/>
</dbReference>
<dbReference type="InterPro" id="IPR000014">
    <property type="entry name" value="PAS"/>
</dbReference>
<dbReference type="InterPro" id="IPR036097">
    <property type="entry name" value="HisK_dim/P_sf"/>
</dbReference>
<keyword evidence="4" id="KW-1003">Cell membrane</keyword>
<keyword evidence="21" id="KW-0418">Kinase</keyword>
<keyword evidence="23" id="KW-1185">Reference proteome</keyword>
<dbReference type="Gene3D" id="1.10.287.130">
    <property type="match status" value="1"/>
</dbReference>
<dbReference type="RefSeq" id="WP_097146739.1">
    <property type="nucleotide sequence ID" value="NZ_OBEA01000006.1"/>
</dbReference>
<evidence type="ECO:0000259" key="19">
    <source>
        <dbReference type="PROSITE" id="PS50894"/>
    </source>
</evidence>
<dbReference type="PRINTS" id="PR00344">
    <property type="entry name" value="BCTRLSENSOR"/>
</dbReference>
<feature type="domain" description="PAC" evidence="18">
    <location>
        <begin position="254"/>
        <end position="306"/>
    </location>
</feature>
<evidence type="ECO:0000256" key="12">
    <source>
        <dbReference type="PROSITE-ProRule" id="PRU00110"/>
    </source>
</evidence>
<evidence type="ECO:0000256" key="3">
    <source>
        <dbReference type="ARBA" id="ARBA00012438"/>
    </source>
</evidence>
<evidence type="ECO:0000259" key="18">
    <source>
        <dbReference type="PROSITE" id="PS50113"/>
    </source>
</evidence>
<dbReference type="InterPro" id="IPR011006">
    <property type="entry name" value="CheY-like_superfamily"/>
</dbReference>
<dbReference type="CDD" id="cd00130">
    <property type="entry name" value="PAS"/>
    <property type="match status" value="1"/>
</dbReference>
<evidence type="ECO:0000259" key="17">
    <source>
        <dbReference type="PROSITE" id="PS50110"/>
    </source>
</evidence>
<dbReference type="Pfam" id="PF00072">
    <property type="entry name" value="Response_reg"/>
    <property type="match status" value="1"/>
</dbReference>
<reference evidence="21 22" key="1">
    <citation type="submission" date="2017-09" db="EMBL/GenBank/DDBJ databases">
        <authorList>
            <person name="Ehlers B."/>
            <person name="Leendertz F.H."/>
        </authorList>
    </citation>
    <scope>NUCLEOTIDE SEQUENCE [LARGE SCALE GENOMIC DNA]</scope>
    <source>
        <strain evidence="21 22">CGMCC 1.12662</strain>
    </source>
</reference>
<evidence type="ECO:0000256" key="11">
    <source>
        <dbReference type="ARBA" id="ARBA00023136"/>
    </source>
</evidence>
<dbReference type="Pfam" id="PF01627">
    <property type="entry name" value="Hpt"/>
    <property type="match status" value="1"/>
</dbReference>
<evidence type="ECO:0000256" key="8">
    <source>
        <dbReference type="ARBA" id="ARBA00022840"/>
    </source>
</evidence>
<dbReference type="InterPro" id="IPR003594">
    <property type="entry name" value="HATPase_dom"/>
</dbReference>
<dbReference type="GO" id="GO:0000155">
    <property type="term" value="F:phosphorelay sensor kinase activity"/>
    <property type="evidence" value="ECO:0007669"/>
    <property type="project" value="InterPro"/>
</dbReference>
<dbReference type="AlphaFoldDB" id="A0A285J852"/>
<evidence type="ECO:0000313" key="21">
    <source>
        <dbReference type="EMBL" id="SNY55516.1"/>
    </source>
</evidence>
<evidence type="ECO:0000256" key="14">
    <source>
        <dbReference type="SAM" id="MobiDB-lite"/>
    </source>
</evidence>
<dbReference type="SMART" id="SM00448">
    <property type="entry name" value="REC"/>
    <property type="match status" value="1"/>
</dbReference>
<sequence length="866" mass="95820">MELMHIFETDQHHLVQLGAILLAILALLIQGRAYRARGRRMTQLAQDLQESQRIARIGTVRWDFQQDRVEWTDEYARLLALPFGGHMTGGEFQAMLLPEYEDQVVESERTAIATSAKTGKPARREIVYKVRARDGRIIDISAVSELMADRDGRPLYLISTIRDVTDELAQQAKLAESEHNLAAALRVADLHWLRQEHPTGKVTWSNGMNRLLGRPDDAPPLLLRHYIDRDDFRLLSERFEKQRDEGVGRGKVNHTTTLKLKRTDDSNLYARAYFEATLDEDRELESIRAVFRDVSEEVAQEAKLHEAVEAAQMANRSKSEFLAVISHELRTPLNGVLGMLGALEDGNLAGEPLEQVKVARRSANDLLVILNDILDASKIEAGRMQIEEENFELEGLVDSVIHLYGRQAQEKGIELEGRIDAGLPAWVRADAGRVRQILSNLISNAIKFTSEGSVVLSIGASPNSTPERLELRLSVRDTGAGIPEEYHSRVFGRFEQLGASYSNRMAGTGLGLSISLRLAELMGGKMDFTSRENAGSCFWLDLPVEATEAVDRKEDPEDQQIELPRMRILVAEDNSTNQLVIRSMLDRMGQNVDLVVNGAEAVQAVRDFDYDIVLMDVSMPVLDGTGATRQIRALPSRGRPLPILGLTAHAGADQHEFYLETGFDEVLTKPITAHQLAAALYRWIPAELSSEPGTVIEPTSSPTQRAPEPLPPAPGQLEVAKASAEISGAVDFVDSAAFRARLVSLNEEFSGGLTEKMLQATRRDVDRHIGLLKTQLAATPETADNTALARSFHSLVGIFSTLGCETMTTQCRLLESLPDPHGEAPTLIKDLLEQLQAMRREITTLTRDEAEAAGDSGADKGSRQPA</sequence>
<feature type="domain" description="HPt" evidence="19">
    <location>
        <begin position="750"/>
        <end position="849"/>
    </location>
</feature>
<dbReference type="SUPFAM" id="SSF47384">
    <property type="entry name" value="Homodimeric domain of signal transducing histidine kinase"/>
    <property type="match status" value="1"/>
</dbReference>
<dbReference type="InterPro" id="IPR036890">
    <property type="entry name" value="HATPase_C_sf"/>
</dbReference>
<feature type="domain" description="PAC" evidence="18">
    <location>
        <begin position="124"/>
        <end position="176"/>
    </location>
</feature>
<evidence type="ECO:0000313" key="22">
    <source>
        <dbReference type="Proteomes" id="UP000231655"/>
    </source>
</evidence>
<dbReference type="Pfam" id="PF00512">
    <property type="entry name" value="HisKA"/>
    <property type="match status" value="1"/>
</dbReference>
<dbReference type="InterPro" id="IPR035965">
    <property type="entry name" value="PAS-like_dom_sf"/>
</dbReference>
<dbReference type="SUPFAM" id="SSF55874">
    <property type="entry name" value="ATPase domain of HSP90 chaperone/DNA topoisomerase II/histidine kinase"/>
    <property type="match status" value="1"/>
</dbReference>
<dbReference type="GO" id="GO:0005886">
    <property type="term" value="C:plasma membrane"/>
    <property type="evidence" value="ECO:0007669"/>
    <property type="project" value="UniProtKB-SubCell"/>
</dbReference>
<feature type="compositionally biased region" description="Basic and acidic residues" evidence="14">
    <location>
        <begin position="857"/>
        <end position="866"/>
    </location>
</feature>
<dbReference type="InterPro" id="IPR036641">
    <property type="entry name" value="HPT_dom_sf"/>
</dbReference>
<feature type="domain" description="Response regulatory" evidence="17">
    <location>
        <begin position="567"/>
        <end position="684"/>
    </location>
</feature>
<evidence type="ECO:0000313" key="23">
    <source>
        <dbReference type="Proteomes" id="UP000231702"/>
    </source>
</evidence>
<dbReference type="SMART" id="SM00086">
    <property type="entry name" value="PAC"/>
    <property type="match status" value="2"/>
</dbReference>
<evidence type="ECO:0000256" key="13">
    <source>
        <dbReference type="PROSITE-ProRule" id="PRU00169"/>
    </source>
</evidence>
<protein>
    <recommendedName>
        <fullName evidence="3">histidine kinase</fullName>
        <ecNumber evidence="3">2.7.13.3</ecNumber>
    </recommendedName>
</protein>
<comment type="catalytic activity">
    <reaction evidence="1">
        <text>ATP + protein L-histidine = ADP + protein N-phospho-L-histidine.</text>
        <dbReference type="EC" id="2.7.13.3"/>
    </reaction>
</comment>
<dbReference type="FunFam" id="3.30.565.10:FF:000010">
    <property type="entry name" value="Sensor histidine kinase RcsC"/>
    <property type="match status" value="1"/>
</dbReference>
<dbReference type="InterPro" id="IPR001789">
    <property type="entry name" value="Sig_transdc_resp-reg_receiver"/>
</dbReference>
<evidence type="ECO:0000256" key="4">
    <source>
        <dbReference type="ARBA" id="ARBA00022475"/>
    </source>
</evidence>
<evidence type="ECO:0000256" key="6">
    <source>
        <dbReference type="ARBA" id="ARBA00022692"/>
    </source>
</evidence>
<reference evidence="20 23" key="2">
    <citation type="journal article" date="2018" name="Int. J. Syst. Evol. Microbiol.">
        <title>Pseudooceanicola lipolyticus sp. nov., a marine alphaproteobacterium, reclassification of Oceanicola flagellatus as Pseudooceanicola flagellatus comb. nov. and emended description of the genus Pseudooceanicola.</title>
        <authorList>
            <person name="Huang M.-M."/>
            <person name="Guo L.-L."/>
            <person name="Wu Y.-H."/>
            <person name="Lai Q.-L."/>
            <person name="Shao Z.-Z."/>
            <person name="Wang C.-S."/>
            <person name="Wu M."/>
            <person name="Xu X.-W."/>
        </authorList>
    </citation>
    <scope>NUCLEOTIDE SEQUENCE [LARGE SCALE GENOMIC DNA]</scope>
    <source>
        <strain evidence="20 23">Ar-45</strain>
    </source>
</reference>
<dbReference type="EMBL" id="PGTD01000018">
    <property type="protein sequence ID" value="PJE26852.1"/>
    <property type="molecule type" value="Genomic_DNA"/>
</dbReference>
<evidence type="ECO:0000256" key="5">
    <source>
        <dbReference type="ARBA" id="ARBA00022553"/>
    </source>
</evidence>
<dbReference type="Gene3D" id="3.30.450.20">
    <property type="entry name" value="PAS domain"/>
    <property type="match status" value="2"/>
</dbReference>
<dbReference type="InterPro" id="IPR008207">
    <property type="entry name" value="Sig_transdc_His_kin_Hpt_dom"/>
</dbReference>
<dbReference type="InterPro" id="IPR001610">
    <property type="entry name" value="PAC"/>
</dbReference>
<dbReference type="InterPro" id="IPR005467">
    <property type="entry name" value="His_kinase_dom"/>
</dbReference>
<dbReference type="OrthoDB" id="9801651at2"/>
<dbReference type="CDD" id="cd00082">
    <property type="entry name" value="HisKA"/>
    <property type="match status" value="1"/>
</dbReference>
<evidence type="ECO:0000313" key="20">
    <source>
        <dbReference type="EMBL" id="PJE26852.1"/>
    </source>
</evidence>
<feature type="region of interest" description="Disordered" evidence="14">
    <location>
        <begin position="846"/>
        <end position="866"/>
    </location>
</feature>
<proteinExistence type="predicted"/>
<keyword evidence="9 15" id="KW-1133">Transmembrane helix</keyword>
<dbReference type="PANTHER" id="PTHR45339:SF1">
    <property type="entry name" value="HYBRID SIGNAL TRANSDUCTION HISTIDINE KINASE J"/>
    <property type="match status" value="1"/>
</dbReference>
<accession>A0A285J852</accession>
<dbReference type="Pfam" id="PF02518">
    <property type="entry name" value="HATPase_c"/>
    <property type="match status" value="1"/>
</dbReference>
<keyword evidence="7" id="KW-0547">Nucleotide-binding</keyword>
<gene>
    <name evidence="20" type="ORF">CVM39_16075</name>
    <name evidence="21" type="ORF">SAMN06297129_3027</name>
</gene>
<dbReference type="InterPro" id="IPR004358">
    <property type="entry name" value="Sig_transdc_His_kin-like_C"/>
</dbReference>
<dbReference type="PROSITE" id="PS50113">
    <property type="entry name" value="PAC"/>
    <property type="match status" value="2"/>
</dbReference>
<keyword evidence="6 15" id="KW-0812">Transmembrane</keyword>
<dbReference type="EMBL" id="OBEA01000006">
    <property type="protein sequence ID" value="SNY55516.1"/>
    <property type="molecule type" value="Genomic_DNA"/>
</dbReference>
<evidence type="ECO:0000256" key="7">
    <source>
        <dbReference type="ARBA" id="ARBA00022741"/>
    </source>
</evidence>
<dbReference type="SMART" id="SM00387">
    <property type="entry name" value="HATPase_c"/>
    <property type="match status" value="1"/>
</dbReference>
<name>A0A285J852_9RHOB</name>
<dbReference type="InterPro" id="IPR000700">
    <property type="entry name" value="PAS-assoc_C"/>
</dbReference>
<dbReference type="SUPFAM" id="SSF52172">
    <property type="entry name" value="CheY-like"/>
    <property type="match status" value="1"/>
</dbReference>
<evidence type="ECO:0000256" key="1">
    <source>
        <dbReference type="ARBA" id="ARBA00000085"/>
    </source>
</evidence>
<organism evidence="21 22">
    <name type="scientific">Pseudooceanicola antarcticus</name>
    <dbReference type="NCBI Taxonomy" id="1247613"/>
    <lineage>
        <taxon>Bacteria</taxon>
        <taxon>Pseudomonadati</taxon>
        <taxon>Pseudomonadota</taxon>
        <taxon>Alphaproteobacteria</taxon>
        <taxon>Rhodobacterales</taxon>
        <taxon>Paracoccaceae</taxon>
        <taxon>Pseudooceanicola</taxon>
    </lineage>
</organism>
<dbReference type="Gene3D" id="1.20.120.160">
    <property type="entry name" value="HPT domain"/>
    <property type="match status" value="1"/>
</dbReference>
<keyword evidence="5 13" id="KW-0597">Phosphoprotein</keyword>
<feature type="domain" description="Histidine kinase" evidence="16">
    <location>
        <begin position="324"/>
        <end position="546"/>
    </location>
</feature>
<dbReference type="Gene3D" id="3.40.50.2300">
    <property type="match status" value="1"/>
</dbReference>
<dbReference type="Gene3D" id="3.30.565.10">
    <property type="entry name" value="Histidine kinase-like ATPase, C-terminal domain"/>
    <property type="match status" value="1"/>
</dbReference>
<dbReference type="PANTHER" id="PTHR45339">
    <property type="entry name" value="HYBRID SIGNAL TRANSDUCTION HISTIDINE KINASE J"/>
    <property type="match status" value="1"/>
</dbReference>
<comment type="subcellular location">
    <subcellularLocation>
        <location evidence="2">Cell membrane</location>
        <topology evidence="2">Multi-pass membrane protein</topology>
    </subcellularLocation>
</comment>
<feature type="modified residue" description="Phosphohistidine" evidence="12">
    <location>
        <position position="793"/>
    </location>
</feature>
<dbReference type="InterPro" id="IPR003661">
    <property type="entry name" value="HisK_dim/P_dom"/>
</dbReference>
<evidence type="ECO:0000256" key="15">
    <source>
        <dbReference type="SAM" id="Phobius"/>
    </source>
</evidence>
<dbReference type="GO" id="GO:0005524">
    <property type="term" value="F:ATP binding"/>
    <property type="evidence" value="ECO:0007669"/>
    <property type="project" value="UniProtKB-KW"/>
</dbReference>
<keyword evidence="10" id="KW-0902">Two-component regulatory system</keyword>
<feature type="modified residue" description="4-aspartylphosphate" evidence="13">
    <location>
        <position position="616"/>
    </location>
</feature>
<dbReference type="EC" id="2.7.13.3" evidence="3"/>
<dbReference type="SUPFAM" id="SSF47226">
    <property type="entry name" value="Histidine-containing phosphotransfer domain, HPT domain"/>
    <property type="match status" value="1"/>
</dbReference>
<evidence type="ECO:0000256" key="9">
    <source>
        <dbReference type="ARBA" id="ARBA00022989"/>
    </source>
</evidence>
<dbReference type="PROSITE" id="PS50894">
    <property type="entry name" value="HPT"/>
    <property type="match status" value="1"/>
</dbReference>
<dbReference type="CDD" id="cd16922">
    <property type="entry name" value="HATPase_EvgS-ArcB-TorS-like"/>
    <property type="match status" value="1"/>
</dbReference>
<keyword evidence="8" id="KW-0067">ATP-binding</keyword>
<evidence type="ECO:0000259" key="16">
    <source>
        <dbReference type="PROSITE" id="PS50109"/>
    </source>
</evidence>
<evidence type="ECO:0000256" key="10">
    <source>
        <dbReference type="ARBA" id="ARBA00023012"/>
    </source>
</evidence>
<dbReference type="PROSITE" id="PS50109">
    <property type="entry name" value="HIS_KIN"/>
    <property type="match status" value="1"/>
</dbReference>
<dbReference type="Proteomes" id="UP000231702">
    <property type="component" value="Unassembled WGS sequence"/>
</dbReference>
<keyword evidence="21" id="KW-0808">Transferase</keyword>
<keyword evidence="11 15" id="KW-0472">Membrane</keyword>
<feature type="transmembrane region" description="Helical" evidence="15">
    <location>
        <begin position="12"/>
        <end position="31"/>
    </location>
</feature>
<dbReference type="PROSITE" id="PS50110">
    <property type="entry name" value="RESPONSE_REGULATORY"/>
    <property type="match status" value="1"/>
</dbReference>
<dbReference type="Proteomes" id="UP000231655">
    <property type="component" value="Unassembled WGS sequence"/>
</dbReference>
<evidence type="ECO:0000256" key="2">
    <source>
        <dbReference type="ARBA" id="ARBA00004651"/>
    </source>
</evidence>